<dbReference type="PANTHER" id="PTHR37817">
    <property type="entry name" value="N-ACETYLTRANSFERASE EIS"/>
    <property type="match status" value="1"/>
</dbReference>
<name>A0ABS3DX00_9BACI</name>
<reference evidence="2 3" key="1">
    <citation type="submission" date="2020-12" db="EMBL/GenBank/DDBJ databases">
        <title>Oil enriched cultivation method for isolating marine PHA-producing bacteria.</title>
        <authorList>
            <person name="Zheng W."/>
            <person name="Yu S."/>
            <person name="Huang Y."/>
        </authorList>
    </citation>
    <scope>NUCLEOTIDE SEQUENCE [LARGE SCALE GENOMIC DNA]</scope>
    <source>
        <strain evidence="2 3">SY-2-6</strain>
    </source>
</reference>
<feature type="domain" description="N-acetyltransferase" evidence="1">
    <location>
        <begin position="1"/>
        <end position="156"/>
    </location>
</feature>
<protein>
    <submittedName>
        <fullName evidence="2">GNAT family N-acetyltransferase</fullName>
    </submittedName>
</protein>
<sequence>MEFKQLKDFEAFTDLSRRCYPGMNLLTAEDQERYTTHRRKISGYEDVHPVGLYDGSSLIGGYFAYDHRIQVYDRKVEGAGIGTVAVDLPYKKQGHAKQIITKFLLDARKDGRVVTHLYPFQPSFYQKMGFGIGPELSVYQFHPAHLPSFESSLDVQMLTADHIEDVHTCYQTWAGRTHGSTDIPPYGFTFLEKPEQHTIGVRNKGRLEGYMTFEFEAGGHFLENDLHIKNFFYTTKEAYQTLVTQLHNQKDQVQSVRFPTFDEDFSFTLHNPVHVENHLIHSIYHKTAEQGRGLMYRIMNIPAFLDAVTYHSFGRDTIRVGWTVKDSLLGETYEGVWQFAAGRPSPTKEGAEVHIELDIGSFSSLMMGCVSLQSLEKSGRATVSKPVDLFNHPEKPQCWTFF</sequence>
<dbReference type="RefSeq" id="WP_206934017.1">
    <property type="nucleotide sequence ID" value="NZ_JAEKJY010000003.1"/>
</dbReference>
<comment type="caution">
    <text evidence="2">The sequence shown here is derived from an EMBL/GenBank/DDBJ whole genome shotgun (WGS) entry which is preliminary data.</text>
</comment>
<dbReference type="SUPFAM" id="SSF55718">
    <property type="entry name" value="SCP-like"/>
    <property type="match status" value="1"/>
</dbReference>
<accession>A0ABS3DX00</accession>
<evidence type="ECO:0000313" key="3">
    <source>
        <dbReference type="Proteomes" id="UP000663970"/>
    </source>
</evidence>
<dbReference type="InterPro" id="IPR000182">
    <property type="entry name" value="GNAT_dom"/>
</dbReference>
<evidence type="ECO:0000259" key="1">
    <source>
        <dbReference type="PROSITE" id="PS51186"/>
    </source>
</evidence>
<dbReference type="InterPro" id="IPR016181">
    <property type="entry name" value="Acyl_CoA_acyltransferase"/>
</dbReference>
<dbReference type="InterPro" id="IPR041380">
    <property type="entry name" value="Acetyltransf_17"/>
</dbReference>
<dbReference type="EMBL" id="JAEKJY010000003">
    <property type="protein sequence ID" value="MBN8235842.1"/>
    <property type="molecule type" value="Genomic_DNA"/>
</dbReference>
<dbReference type="InterPro" id="IPR036527">
    <property type="entry name" value="SCP2_sterol-bd_dom_sf"/>
</dbReference>
<dbReference type="InterPro" id="IPR051554">
    <property type="entry name" value="Acetyltransferase_Eis"/>
</dbReference>
<dbReference type="InterPro" id="IPR025559">
    <property type="entry name" value="Eis_dom"/>
</dbReference>
<dbReference type="SUPFAM" id="SSF55729">
    <property type="entry name" value="Acyl-CoA N-acyltransferases (Nat)"/>
    <property type="match status" value="1"/>
</dbReference>
<dbReference type="PROSITE" id="PS51186">
    <property type="entry name" value="GNAT"/>
    <property type="match status" value="1"/>
</dbReference>
<dbReference type="PANTHER" id="PTHR37817:SF1">
    <property type="entry name" value="N-ACETYLTRANSFERASE EIS"/>
    <property type="match status" value="1"/>
</dbReference>
<gene>
    <name evidence="2" type="ORF">JF544_11315</name>
</gene>
<dbReference type="Pfam" id="PF17668">
    <property type="entry name" value="Acetyltransf_17"/>
    <property type="match status" value="1"/>
</dbReference>
<dbReference type="Gene3D" id="3.30.1050.10">
    <property type="entry name" value="SCP2 sterol-binding domain"/>
    <property type="match status" value="1"/>
</dbReference>
<dbReference type="Gene3D" id="3.40.630.30">
    <property type="match status" value="2"/>
</dbReference>
<dbReference type="Pfam" id="PF13527">
    <property type="entry name" value="Acetyltransf_9"/>
    <property type="match status" value="1"/>
</dbReference>
<proteinExistence type="predicted"/>
<evidence type="ECO:0000313" key="2">
    <source>
        <dbReference type="EMBL" id="MBN8235842.1"/>
    </source>
</evidence>
<dbReference type="Pfam" id="PF13530">
    <property type="entry name" value="SCP2_2"/>
    <property type="match status" value="1"/>
</dbReference>
<dbReference type="Proteomes" id="UP000663970">
    <property type="component" value="Unassembled WGS sequence"/>
</dbReference>
<organism evidence="2 3">
    <name type="scientific">Halobacillus kuroshimensis</name>
    <dbReference type="NCBI Taxonomy" id="302481"/>
    <lineage>
        <taxon>Bacteria</taxon>
        <taxon>Bacillati</taxon>
        <taxon>Bacillota</taxon>
        <taxon>Bacilli</taxon>
        <taxon>Bacillales</taxon>
        <taxon>Bacillaceae</taxon>
        <taxon>Halobacillus</taxon>
    </lineage>
</organism>
<keyword evidence="3" id="KW-1185">Reference proteome</keyword>